<dbReference type="EMBL" id="WJXW01000003">
    <property type="protein sequence ID" value="KAF9737925.1"/>
    <property type="molecule type" value="Genomic_DNA"/>
</dbReference>
<evidence type="ECO:0000313" key="1">
    <source>
        <dbReference type="EMBL" id="KAF9737925.1"/>
    </source>
</evidence>
<sequence>MKYYYLSLEKESLYEGQESGLLHEKGSGLYICRGTSSINVRVRSKRSRLTDSNQWTCLVLSTWKRYDGHNPDFANHCEVFLWTVGRALSEIRRELRGVAQEISLLAVPSDEFLFNEAYRESLICENTSYSNSKTYFWALQTLRTINDCINSLLSTWERFEVYHLPDLLCGWNYVLSEQESKRHDPGPTSNTVSFLKHIKDKLVKLKELRSLNIERQEEIESLRDGLFNASTVLEARTTVLQG</sequence>
<dbReference type="Proteomes" id="UP000756921">
    <property type="component" value="Unassembled WGS sequence"/>
</dbReference>
<keyword evidence="2" id="KW-1185">Reference proteome</keyword>
<comment type="caution">
    <text evidence="1">The sequence shown here is derived from an EMBL/GenBank/DDBJ whole genome shotgun (WGS) entry which is preliminary data.</text>
</comment>
<dbReference type="OrthoDB" id="426293at2759"/>
<evidence type="ECO:0000313" key="2">
    <source>
        <dbReference type="Proteomes" id="UP000756921"/>
    </source>
</evidence>
<protein>
    <submittedName>
        <fullName evidence="1">Uncharacterized protein</fullName>
    </submittedName>
</protein>
<dbReference type="AlphaFoldDB" id="A0A9P6GMX7"/>
<gene>
    <name evidence="1" type="ORF">PMIN01_03208</name>
</gene>
<organism evidence="1 2">
    <name type="scientific">Paraphaeosphaeria minitans</name>
    <dbReference type="NCBI Taxonomy" id="565426"/>
    <lineage>
        <taxon>Eukaryota</taxon>
        <taxon>Fungi</taxon>
        <taxon>Dikarya</taxon>
        <taxon>Ascomycota</taxon>
        <taxon>Pezizomycotina</taxon>
        <taxon>Dothideomycetes</taxon>
        <taxon>Pleosporomycetidae</taxon>
        <taxon>Pleosporales</taxon>
        <taxon>Massarineae</taxon>
        <taxon>Didymosphaeriaceae</taxon>
        <taxon>Paraphaeosphaeria</taxon>
    </lineage>
</organism>
<accession>A0A9P6GMX7</accession>
<proteinExistence type="predicted"/>
<name>A0A9P6GMX7_9PLEO</name>
<reference evidence="1" key="1">
    <citation type="journal article" date="2020" name="Mol. Plant Microbe Interact.">
        <title>Genome Sequence of the Biocontrol Agent Coniothyrium minitans strain Conio (IMI 134523).</title>
        <authorList>
            <person name="Patel D."/>
            <person name="Shittu T.A."/>
            <person name="Baroncelli R."/>
            <person name="Muthumeenakshi S."/>
            <person name="Osborne T.H."/>
            <person name="Janganan T.K."/>
            <person name="Sreenivasaprasad S."/>
        </authorList>
    </citation>
    <scope>NUCLEOTIDE SEQUENCE</scope>
    <source>
        <strain evidence="1">Conio</strain>
    </source>
</reference>